<gene>
    <name evidence="2" type="ORF">RM877_06305</name>
</gene>
<organism evidence="2 3">
    <name type="scientific">Streptomyces doudnae</name>
    <dbReference type="NCBI Taxonomy" id="3075536"/>
    <lineage>
        <taxon>Bacteria</taxon>
        <taxon>Bacillati</taxon>
        <taxon>Actinomycetota</taxon>
        <taxon>Actinomycetes</taxon>
        <taxon>Kitasatosporales</taxon>
        <taxon>Streptomycetaceae</taxon>
        <taxon>Streptomyces</taxon>
    </lineage>
</organism>
<dbReference type="RefSeq" id="WP_093828590.1">
    <property type="nucleotide sequence ID" value="NZ_JAVRES010000002.1"/>
</dbReference>
<comment type="caution">
    <text evidence="2">The sequence shown here is derived from an EMBL/GenBank/DDBJ whole genome shotgun (WGS) entry which is preliminary data.</text>
</comment>
<protein>
    <submittedName>
        <fullName evidence="2">Uncharacterized protein</fullName>
    </submittedName>
</protein>
<reference evidence="3" key="1">
    <citation type="submission" date="2023-07" db="EMBL/GenBank/DDBJ databases">
        <title>30 novel species of actinomycetes from the DSMZ collection.</title>
        <authorList>
            <person name="Nouioui I."/>
        </authorList>
    </citation>
    <scope>NUCLEOTIDE SEQUENCE [LARGE SCALE GENOMIC DNA]</scope>
    <source>
        <strain evidence="3">DSM 41981</strain>
    </source>
</reference>
<feature type="compositionally biased region" description="Gly residues" evidence="1">
    <location>
        <begin position="75"/>
        <end position="84"/>
    </location>
</feature>
<feature type="compositionally biased region" description="Basic and acidic residues" evidence="1">
    <location>
        <begin position="39"/>
        <end position="60"/>
    </location>
</feature>
<evidence type="ECO:0000256" key="1">
    <source>
        <dbReference type="SAM" id="MobiDB-lite"/>
    </source>
</evidence>
<dbReference type="AlphaFoldDB" id="A0ABD5EI56"/>
<dbReference type="Proteomes" id="UP001183535">
    <property type="component" value="Unassembled WGS sequence"/>
</dbReference>
<feature type="region of interest" description="Disordered" evidence="1">
    <location>
        <begin position="38"/>
        <end position="107"/>
    </location>
</feature>
<name>A0ABD5EI56_9ACTN</name>
<evidence type="ECO:0000313" key="2">
    <source>
        <dbReference type="EMBL" id="MDT0434290.1"/>
    </source>
</evidence>
<proteinExistence type="predicted"/>
<evidence type="ECO:0000313" key="3">
    <source>
        <dbReference type="Proteomes" id="UP001183535"/>
    </source>
</evidence>
<sequence>MNDEARGDPVALELLLADAMREEAVDTEGQRRAVAAFRAARDAGRHRARTRDRDDWREARGNGNGAGDERPAGHGAPGRGGDPGRGTDPGPDGTPAPAPSSRERPRP</sequence>
<accession>A0ABD5EI56</accession>
<dbReference type="EMBL" id="JAVRES010000002">
    <property type="protein sequence ID" value="MDT0434290.1"/>
    <property type="molecule type" value="Genomic_DNA"/>
</dbReference>
<keyword evidence="3" id="KW-1185">Reference proteome</keyword>